<evidence type="ECO:0000313" key="2">
    <source>
        <dbReference type="Proteomes" id="UP000268007"/>
    </source>
</evidence>
<dbReference type="EMBL" id="RBKU01000001">
    <property type="protein sequence ID" value="RKR80082.1"/>
    <property type="molecule type" value="Genomic_DNA"/>
</dbReference>
<dbReference type="Proteomes" id="UP000268007">
    <property type="component" value="Unassembled WGS sequence"/>
</dbReference>
<gene>
    <name evidence="1" type="ORF">BDD43_0175</name>
</gene>
<keyword evidence="2" id="KW-1185">Reference proteome</keyword>
<reference evidence="1 2" key="1">
    <citation type="submission" date="2018-10" db="EMBL/GenBank/DDBJ databases">
        <title>Genomic Encyclopedia of Archaeal and Bacterial Type Strains, Phase II (KMG-II): from individual species to whole genera.</title>
        <authorList>
            <person name="Goeker M."/>
        </authorList>
    </citation>
    <scope>NUCLEOTIDE SEQUENCE [LARGE SCALE GENOMIC DNA]</scope>
    <source>
        <strain evidence="1 2">DSM 18602</strain>
    </source>
</reference>
<dbReference type="AlphaFoldDB" id="A0A495IU25"/>
<accession>A0A495IU25</accession>
<name>A0A495IU25_9SPHI</name>
<protein>
    <submittedName>
        <fullName evidence="1">Uncharacterized protein</fullName>
    </submittedName>
</protein>
<evidence type="ECO:0000313" key="1">
    <source>
        <dbReference type="EMBL" id="RKR80082.1"/>
    </source>
</evidence>
<proteinExistence type="predicted"/>
<dbReference type="RefSeq" id="WP_162846948.1">
    <property type="nucleotide sequence ID" value="NZ_RBKU01000001.1"/>
</dbReference>
<comment type="caution">
    <text evidence="1">The sequence shown here is derived from an EMBL/GenBank/DDBJ whole genome shotgun (WGS) entry which is preliminary data.</text>
</comment>
<organism evidence="1 2">
    <name type="scientific">Mucilaginibacter gracilis</name>
    <dbReference type="NCBI Taxonomy" id="423350"/>
    <lineage>
        <taxon>Bacteria</taxon>
        <taxon>Pseudomonadati</taxon>
        <taxon>Bacteroidota</taxon>
        <taxon>Sphingobacteriia</taxon>
        <taxon>Sphingobacteriales</taxon>
        <taxon>Sphingobacteriaceae</taxon>
        <taxon>Mucilaginibacter</taxon>
    </lineage>
</organism>
<sequence>MKDTLFLFIKVVVETTHLNIHTAIDELQTETDYHIGSTPNVKVLETEIIELHTQNLNL</sequence>